<dbReference type="Gene3D" id="1.10.340.70">
    <property type="match status" value="1"/>
</dbReference>
<dbReference type="Pfam" id="PF17921">
    <property type="entry name" value="Integrase_H2C2"/>
    <property type="match status" value="1"/>
</dbReference>
<feature type="non-terminal residue" evidence="2">
    <location>
        <position position="1"/>
    </location>
</feature>
<evidence type="ECO:0000259" key="1">
    <source>
        <dbReference type="Pfam" id="PF17921"/>
    </source>
</evidence>
<dbReference type="AlphaFoldDB" id="A0AAF0QKK4"/>
<sequence length="88" mass="10314">RYEDRLCVPRVDDFQERIIEEAHSSKYSINPGSTKMYHDLRKVYWWSSMKKGIVEFVANCPNCQQVKVEHQRPAGMAQDIELPKLKCG</sequence>
<evidence type="ECO:0000313" key="3">
    <source>
        <dbReference type="Proteomes" id="UP001234989"/>
    </source>
</evidence>
<organism evidence="2 3">
    <name type="scientific">Solanum verrucosum</name>
    <dbReference type="NCBI Taxonomy" id="315347"/>
    <lineage>
        <taxon>Eukaryota</taxon>
        <taxon>Viridiplantae</taxon>
        <taxon>Streptophyta</taxon>
        <taxon>Embryophyta</taxon>
        <taxon>Tracheophyta</taxon>
        <taxon>Spermatophyta</taxon>
        <taxon>Magnoliopsida</taxon>
        <taxon>eudicotyledons</taxon>
        <taxon>Gunneridae</taxon>
        <taxon>Pentapetalae</taxon>
        <taxon>asterids</taxon>
        <taxon>lamiids</taxon>
        <taxon>Solanales</taxon>
        <taxon>Solanaceae</taxon>
        <taxon>Solanoideae</taxon>
        <taxon>Solaneae</taxon>
        <taxon>Solanum</taxon>
    </lineage>
</organism>
<name>A0AAF0QKK4_SOLVR</name>
<protein>
    <recommendedName>
        <fullName evidence="1">Integrase zinc-binding domain-containing protein</fullName>
    </recommendedName>
</protein>
<dbReference type="InterPro" id="IPR041588">
    <property type="entry name" value="Integrase_H2C2"/>
</dbReference>
<dbReference type="PANTHER" id="PTHR47266">
    <property type="entry name" value="ENDONUCLEASE-RELATED"/>
    <property type="match status" value="1"/>
</dbReference>
<proteinExistence type="predicted"/>
<gene>
    <name evidence="2" type="ORF">MTR67_017508</name>
</gene>
<keyword evidence="3" id="KW-1185">Reference proteome</keyword>
<feature type="domain" description="Integrase zinc-binding" evidence="1">
    <location>
        <begin position="13"/>
        <end position="68"/>
    </location>
</feature>
<evidence type="ECO:0000313" key="2">
    <source>
        <dbReference type="EMBL" id="WMV24123.1"/>
    </source>
</evidence>
<dbReference type="EMBL" id="CP133615">
    <property type="protein sequence ID" value="WMV24123.1"/>
    <property type="molecule type" value="Genomic_DNA"/>
</dbReference>
<reference evidence="2" key="1">
    <citation type="submission" date="2023-08" db="EMBL/GenBank/DDBJ databases">
        <title>A de novo genome assembly of Solanum verrucosum Schlechtendal, a Mexican diploid species geographically isolated from the other diploid A-genome species in potato relatives.</title>
        <authorList>
            <person name="Hosaka K."/>
        </authorList>
    </citation>
    <scope>NUCLEOTIDE SEQUENCE</scope>
    <source>
        <tissue evidence="2">Young leaves</tissue>
    </source>
</reference>
<dbReference type="InterPro" id="IPR052160">
    <property type="entry name" value="Gypsy_RT_Integrase-like"/>
</dbReference>
<dbReference type="Proteomes" id="UP001234989">
    <property type="component" value="Chromosome 4"/>
</dbReference>
<accession>A0AAF0QKK4</accession>